<protein>
    <submittedName>
        <fullName evidence="2">YtxH domain-containing protein</fullName>
    </submittedName>
</protein>
<organism evidence="2 3">
    <name type="scientific">Pseudoclavibacter albus</name>
    <dbReference type="NCBI Taxonomy" id="272241"/>
    <lineage>
        <taxon>Bacteria</taxon>
        <taxon>Bacillati</taxon>
        <taxon>Actinomycetota</taxon>
        <taxon>Actinomycetes</taxon>
        <taxon>Micrococcales</taxon>
        <taxon>Microbacteriaceae</taxon>
        <taxon>Pseudoclavibacter</taxon>
    </lineage>
</organism>
<evidence type="ECO:0000313" key="3">
    <source>
        <dbReference type="Proteomes" id="UP001525379"/>
    </source>
</evidence>
<dbReference type="Proteomes" id="UP001525379">
    <property type="component" value="Unassembled WGS sequence"/>
</dbReference>
<accession>A0ABT2HUZ4</accession>
<evidence type="ECO:0000256" key="1">
    <source>
        <dbReference type="SAM" id="MobiDB-lite"/>
    </source>
</evidence>
<reference evidence="2 3" key="1">
    <citation type="submission" date="2022-04" db="EMBL/GenBank/DDBJ databases">
        <title>Human microbiome associated bacterial genomes.</title>
        <authorList>
            <person name="Sandstrom S."/>
            <person name="Salamzade R."/>
            <person name="Kalan L.R."/>
        </authorList>
    </citation>
    <scope>NUCLEOTIDE SEQUENCE [LARGE SCALE GENOMIC DNA]</scope>
    <source>
        <strain evidence="3">p3-SID1799</strain>
    </source>
</reference>
<feature type="region of interest" description="Disordered" evidence="1">
    <location>
        <begin position="75"/>
        <end position="94"/>
    </location>
</feature>
<name>A0ABT2HUZ4_9MICO</name>
<proteinExistence type="predicted"/>
<dbReference type="RefSeq" id="WP_260103769.1">
    <property type="nucleotide sequence ID" value="NZ_JALXSQ010000004.1"/>
</dbReference>
<gene>
    <name evidence="2" type="ORF">M3D15_02105</name>
</gene>
<dbReference type="EMBL" id="JALXSQ010000004">
    <property type="protein sequence ID" value="MCT2042138.1"/>
    <property type="molecule type" value="Genomic_DNA"/>
</dbReference>
<sequence length="94" mass="10050">MKKLSFVLGAAVGYVLGTRAGRARYEQIAAQAKKLWQSEPVQARVDEAGEEVRRLAPKLGTLTVEGVKQVQSLVKKKTSKGAEAPSGTVDNPAE</sequence>
<evidence type="ECO:0000313" key="2">
    <source>
        <dbReference type="EMBL" id="MCT2042138.1"/>
    </source>
</evidence>
<keyword evidence="3" id="KW-1185">Reference proteome</keyword>
<comment type="caution">
    <text evidence="2">The sequence shown here is derived from an EMBL/GenBank/DDBJ whole genome shotgun (WGS) entry which is preliminary data.</text>
</comment>